<dbReference type="PANTHER" id="PTHR24096">
    <property type="entry name" value="LONG-CHAIN-FATTY-ACID--COA LIGASE"/>
    <property type="match status" value="1"/>
</dbReference>
<dbReference type="InParanoid" id="A0A2R2MJE9"/>
<feature type="domain" description="IgGFc-binding protein N-terminal" evidence="11">
    <location>
        <begin position="175"/>
        <end position="423"/>
    </location>
</feature>
<dbReference type="InterPro" id="IPR025110">
    <property type="entry name" value="AMP-bd_C"/>
</dbReference>
<dbReference type="AlphaFoldDB" id="A0A2R2MJE9"/>
<dbReference type="FunFam" id="3.40.50.12780:FF:000003">
    <property type="entry name" value="Long-chain-fatty-acid--CoA ligase FadD"/>
    <property type="match status" value="1"/>
</dbReference>
<proteinExistence type="inferred from homology"/>
<dbReference type="GeneID" id="106159499"/>
<evidence type="ECO:0000256" key="7">
    <source>
        <dbReference type="ARBA" id="ARBA00023262"/>
    </source>
</evidence>
<dbReference type="GO" id="GO:0016405">
    <property type="term" value="F:CoA-ligase activity"/>
    <property type="evidence" value="ECO:0007669"/>
    <property type="project" value="TreeGrafter"/>
</dbReference>
<evidence type="ECO:0000256" key="2">
    <source>
        <dbReference type="ARBA" id="ARBA00012532"/>
    </source>
</evidence>
<dbReference type="RefSeq" id="XP_023930202.1">
    <property type="nucleotide sequence ID" value="XM_024074434.1"/>
</dbReference>
<dbReference type="InterPro" id="IPR000873">
    <property type="entry name" value="AMP-dep_synth/lig_dom"/>
</dbReference>
<dbReference type="CDD" id="cd05911">
    <property type="entry name" value="Firefly_Luc_like"/>
    <property type="match status" value="1"/>
</dbReference>
<dbReference type="InterPro" id="IPR035234">
    <property type="entry name" value="IgGFc-bd_N"/>
</dbReference>
<dbReference type="SUPFAM" id="SSF56801">
    <property type="entry name" value="Acetyl-CoA synthetase-like"/>
    <property type="match status" value="1"/>
</dbReference>
<dbReference type="FunFam" id="3.30.300.30:FF:000007">
    <property type="entry name" value="4-coumarate--CoA ligase 2"/>
    <property type="match status" value="1"/>
</dbReference>
<evidence type="ECO:0000313" key="13">
    <source>
        <dbReference type="RefSeq" id="XP_023930202.1"/>
    </source>
</evidence>
<dbReference type="PROSITE" id="PS00455">
    <property type="entry name" value="AMP_BINDING"/>
    <property type="match status" value="1"/>
</dbReference>
<gene>
    <name evidence="13" type="primary">LOC106159499</name>
</gene>
<comment type="similarity">
    <text evidence="1">Belongs to the ATP-dependent AMP-binding enzyme family.</text>
</comment>
<feature type="domain" description="AMP-binding enzyme C-terminal" evidence="10">
    <location>
        <begin position="910"/>
        <end position="986"/>
    </location>
</feature>
<reference evidence="13" key="1">
    <citation type="submission" date="2025-08" db="UniProtKB">
        <authorList>
            <consortium name="RefSeq"/>
        </authorList>
    </citation>
    <scope>IDENTIFICATION</scope>
    <source>
        <tissue evidence="13">Gonads</tissue>
    </source>
</reference>
<dbReference type="InterPro" id="IPR045851">
    <property type="entry name" value="AMP-bd_C_sf"/>
</dbReference>
<evidence type="ECO:0000256" key="1">
    <source>
        <dbReference type="ARBA" id="ARBA00006432"/>
    </source>
</evidence>
<dbReference type="GO" id="GO:0008218">
    <property type="term" value="P:bioluminescence"/>
    <property type="evidence" value="ECO:0007669"/>
    <property type="project" value="UniProtKB-KW"/>
</dbReference>
<dbReference type="Pfam" id="PF17517">
    <property type="entry name" value="IgGFc_binding"/>
    <property type="match status" value="1"/>
</dbReference>
<dbReference type="Proteomes" id="UP000085678">
    <property type="component" value="Unplaced"/>
</dbReference>
<dbReference type="Gene3D" id="2.30.38.10">
    <property type="entry name" value="Luciferase, Domain 3"/>
    <property type="match status" value="1"/>
</dbReference>
<evidence type="ECO:0000313" key="12">
    <source>
        <dbReference type="Proteomes" id="UP000085678"/>
    </source>
</evidence>
<dbReference type="Pfam" id="PF00501">
    <property type="entry name" value="AMP-binding"/>
    <property type="match status" value="1"/>
</dbReference>
<dbReference type="OrthoDB" id="10253869at2759"/>
<dbReference type="PANTHER" id="PTHR24096:SF422">
    <property type="entry name" value="BCDNA.GH02901"/>
    <property type="match status" value="1"/>
</dbReference>
<organism evidence="12 13">
    <name type="scientific">Lingula anatina</name>
    <name type="common">Brachiopod</name>
    <name type="synonym">Lingula unguis</name>
    <dbReference type="NCBI Taxonomy" id="7574"/>
    <lineage>
        <taxon>Eukaryota</taxon>
        <taxon>Metazoa</taxon>
        <taxon>Spiralia</taxon>
        <taxon>Lophotrochozoa</taxon>
        <taxon>Brachiopoda</taxon>
        <taxon>Linguliformea</taxon>
        <taxon>Lingulata</taxon>
        <taxon>Lingulida</taxon>
        <taxon>Linguloidea</taxon>
        <taxon>Lingulidae</taxon>
        <taxon>Lingula</taxon>
    </lineage>
</organism>
<dbReference type="Gene3D" id="3.30.300.30">
    <property type="match status" value="1"/>
</dbReference>
<comment type="catalytic activity">
    <reaction evidence="8">
        <text>firefly D-luciferin + ATP + O2 = firefly oxyluciferin + hnu + AMP + CO2 + diphosphate</text>
        <dbReference type="Rhea" id="RHEA:10732"/>
        <dbReference type="ChEBI" id="CHEBI:15379"/>
        <dbReference type="ChEBI" id="CHEBI:16526"/>
        <dbReference type="ChEBI" id="CHEBI:16792"/>
        <dbReference type="ChEBI" id="CHEBI:30212"/>
        <dbReference type="ChEBI" id="CHEBI:30616"/>
        <dbReference type="ChEBI" id="CHEBI:33019"/>
        <dbReference type="ChEBI" id="CHEBI:58038"/>
        <dbReference type="ChEBI" id="CHEBI:456215"/>
        <dbReference type="EC" id="1.13.12.7"/>
    </reaction>
</comment>
<dbReference type="Gene3D" id="3.40.50.980">
    <property type="match status" value="2"/>
</dbReference>
<dbReference type="InterPro" id="IPR020845">
    <property type="entry name" value="AMP-binding_CS"/>
</dbReference>
<keyword evidence="6" id="KW-0455">Luminescence</keyword>
<keyword evidence="4" id="KW-0547">Nucleotide-binding</keyword>
<evidence type="ECO:0000259" key="9">
    <source>
        <dbReference type="Pfam" id="PF00501"/>
    </source>
</evidence>
<keyword evidence="5" id="KW-0067">ATP-binding</keyword>
<protein>
    <recommendedName>
        <fullName evidence="3">Luciferin 4-monooxygenase</fullName>
        <ecNumber evidence="2">1.13.12.7</ecNumber>
    </recommendedName>
</protein>
<dbReference type="EC" id="1.13.12.7" evidence="2"/>
<evidence type="ECO:0000256" key="8">
    <source>
        <dbReference type="ARBA" id="ARBA00048497"/>
    </source>
</evidence>
<accession>A0A2R2MJE9</accession>
<feature type="domain" description="AMP-dependent synthetase/ligase" evidence="9">
    <location>
        <begin position="514"/>
        <end position="859"/>
    </location>
</feature>
<evidence type="ECO:0000256" key="4">
    <source>
        <dbReference type="ARBA" id="ARBA00022741"/>
    </source>
</evidence>
<sequence length="1004" mass="110221">MTDYLGYNAKGAELPNRKYDGFIDDPAPCMCACDATGVCRNKDEDAAHLCHCGTMSQPSAATQGKRDNAGKTFLLSTIDGCTMAGDPDIRVYVQISTDSAIPAHVTITSPLLQSRYRPHLARDVLQRGKPFTFHLPTELFCTDLEKAVNDSILVLSTRDVSVSVIIQGPDVAGGYLAIPCDAWGQEYMAACGEYPTYPNRHHEFVVLAIHDNSKVRIQIPQHTPQLPSFQFEGRHYAGHESLEIELSRYQTFHLYQLTRPLTSAYIVSDKPVGLICGSRVIPLAERSPGLSHDMMIEMMPPISTWGQTYVFFLPSTLPDATGMELALLSPRSKTSVLVSDATATYEIQVYEYPQRGILILPLEFDVTDDMGVLIKVSGGNDPGLVVLGGSQGVYKRESQKGGRHLHVLTSLQQSPSRSTFVAGQLESRLELKSTPYAQHFVKTDNMTLDASVWRGFPENLLNPAECVINPGVHTLSNEMPQESVEGTVYGTGKRIEYAFAVGALYQETHIDGAAKKTITHRQLKDYVRRVTSGLARAGLRKGDVFCIYTPNCPEYIITYLAVISAGGSFTTVNPVYTSYELDTQLKNSQAKYILTIPSLVKNAQVAAGHSGNVKEIFVIGEAPNCRSFSELMNDPGDAYPTNLTFNPMEDVCAILYSSGTTGLPKGVMLTHYSVVANILQMQGNAIVRPPGSDRSMSVLPQFHTYGLHSVCMWLYTGQCMVILPRFEPELYLSCIQEYKVTFLPLVPPLVLFLANHPLTEKYDLSSVMAGSSGAAALSANLAEKVQEKIPNLLLRQGYGLTECSVAALVAGLEWKVGSVGTLLPNTEAKIIDLKTGQPLGVNQEGELCIRGPQIMKGYLNNPEATKNTIDNEGWLHTGDVGRYDEDQHFWLVDRVKELIKYKGFQVPPAELENVLLSHPAVTDTAVIGLPDQAAGEIPRAYVVPVPGSSVTVDDIEKFVSERVAPYKKLRGGVVFIDRIPKSQSGKILRRELKHHAMDELKAKL</sequence>
<keyword evidence="7" id="KW-0599">Photoprotein</keyword>
<dbReference type="GO" id="GO:0005524">
    <property type="term" value="F:ATP binding"/>
    <property type="evidence" value="ECO:0007669"/>
    <property type="project" value="UniProtKB-KW"/>
</dbReference>
<dbReference type="Pfam" id="PF13193">
    <property type="entry name" value="AMP-binding_C"/>
    <property type="match status" value="1"/>
</dbReference>
<evidence type="ECO:0000259" key="11">
    <source>
        <dbReference type="Pfam" id="PF17517"/>
    </source>
</evidence>
<evidence type="ECO:0000259" key="10">
    <source>
        <dbReference type="Pfam" id="PF13193"/>
    </source>
</evidence>
<evidence type="ECO:0000256" key="5">
    <source>
        <dbReference type="ARBA" id="ARBA00022840"/>
    </source>
</evidence>
<keyword evidence="12" id="KW-1185">Reference proteome</keyword>
<dbReference type="STRING" id="7574.A0A2R2MJE9"/>
<dbReference type="KEGG" id="lak:106159499"/>
<name>A0A2R2MJE9_LINAN</name>
<evidence type="ECO:0000256" key="6">
    <source>
        <dbReference type="ARBA" id="ARBA00023223"/>
    </source>
</evidence>
<evidence type="ECO:0000256" key="3">
    <source>
        <dbReference type="ARBA" id="ARBA00019043"/>
    </source>
</evidence>